<evidence type="ECO:0000313" key="2">
    <source>
        <dbReference type="Proteomes" id="UP001237642"/>
    </source>
</evidence>
<dbReference type="AlphaFoldDB" id="A0AAD8N4V7"/>
<organism evidence="1 2">
    <name type="scientific">Heracleum sosnowskyi</name>
    <dbReference type="NCBI Taxonomy" id="360622"/>
    <lineage>
        <taxon>Eukaryota</taxon>
        <taxon>Viridiplantae</taxon>
        <taxon>Streptophyta</taxon>
        <taxon>Embryophyta</taxon>
        <taxon>Tracheophyta</taxon>
        <taxon>Spermatophyta</taxon>
        <taxon>Magnoliopsida</taxon>
        <taxon>eudicotyledons</taxon>
        <taxon>Gunneridae</taxon>
        <taxon>Pentapetalae</taxon>
        <taxon>asterids</taxon>
        <taxon>campanulids</taxon>
        <taxon>Apiales</taxon>
        <taxon>Apiaceae</taxon>
        <taxon>Apioideae</taxon>
        <taxon>apioid superclade</taxon>
        <taxon>Tordylieae</taxon>
        <taxon>Tordyliinae</taxon>
        <taxon>Heracleum</taxon>
    </lineage>
</organism>
<name>A0AAD8N4V7_9APIA</name>
<protein>
    <submittedName>
        <fullName evidence="1">Uncharacterized protein</fullName>
    </submittedName>
</protein>
<reference evidence="1" key="2">
    <citation type="submission" date="2023-05" db="EMBL/GenBank/DDBJ databases">
        <authorList>
            <person name="Schelkunov M.I."/>
        </authorList>
    </citation>
    <scope>NUCLEOTIDE SEQUENCE</scope>
    <source>
        <strain evidence="1">Hsosn_3</strain>
        <tissue evidence="1">Leaf</tissue>
    </source>
</reference>
<gene>
    <name evidence="1" type="ORF">POM88_013919</name>
</gene>
<dbReference type="Proteomes" id="UP001237642">
    <property type="component" value="Unassembled WGS sequence"/>
</dbReference>
<dbReference type="EMBL" id="JAUIZM010000003">
    <property type="protein sequence ID" value="KAK1394863.1"/>
    <property type="molecule type" value="Genomic_DNA"/>
</dbReference>
<accession>A0AAD8N4V7</accession>
<comment type="caution">
    <text evidence="1">The sequence shown here is derived from an EMBL/GenBank/DDBJ whole genome shotgun (WGS) entry which is preliminary data.</text>
</comment>
<evidence type="ECO:0000313" key="1">
    <source>
        <dbReference type="EMBL" id="KAK1394863.1"/>
    </source>
</evidence>
<sequence>MVSEDSDYEGFFKVNDVEFMGDNSKMNDLEVMGNNSKKKKKKKKKKVVEGAPLYDDFDNVNRSIKFLKIFYDVTIKLSGSKYCTSNVFFVELVKVQESIIKLCSSENILMRDMALSPIYI</sequence>
<proteinExistence type="predicted"/>
<reference evidence="1" key="1">
    <citation type="submission" date="2023-02" db="EMBL/GenBank/DDBJ databases">
        <title>Genome of toxic invasive species Heracleum sosnowskyi carries increased number of genes despite the absence of recent whole-genome duplications.</title>
        <authorList>
            <person name="Schelkunov M."/>
            <person name="Shtratnikova V."/>
            <person name="Makarenko M."/>
            <person name="Klepikova A."/>
            <person name="Omelchenko D."/>
            <person name="Novikova G."/>
            <person name="Obukhova E."/>
            <person name="Bogdanov V."/>
            <person name="Penin A."/>
            <person name="Logacheva M."/>
        </authorList>
    </citation>
    <scope>NUCLEOTIDE SEQUENCE</scope>
    <source>
        <strain evidence="1">Hsosn_3</strain>
        <tissue evidence="1">Leaf</tissue>
    </source>
</reference>
<keyword evidence="2" id="KW-1185">Reference proteome</keyword>